<evidence type="ECO:0000256" key="1">
    <source>
        <dbReference type="ARBA" id="ARBA00004651"/>
    </source>
</evidence>
<dbReference type="GO" id="GO:0008233">
    <property type="term" value="F:peptidase activity"/>
    <property type="evidence" value="ECO:0007669"/>
    <property type="project" value="InterPro"/>
</dbReference>
<dbReference type="GO" id="GO:0034040">
    <property type="term" value="F:ATPase-coupled lipid transmembrane transporter activity"/>
    <property type="evidence" value="ECO:0007669"/>
    <property type="project" value="TreeGrafter"/>
</dbReference>
<keyword evidence="8 10" id="KW-0472">Membrane</keyword>
<dbReference type="PROSITE" id="PS50929">
    <property type="entry name" value="ABC_TM1F"/>
    <property type="match status" value="1"/>
</dbReference>
<keyword evidence="3" id="KW-1003">Cell membrane</keyword>
<dbReference type="InterPro" id="IPR003439">
    <property type="entry name" value="ABC_transporter-like_ATP-bd"/>
</dbReference>
<feature type="transmembrane region" description="Helical" evidence="10">
    <location>
        <begin position="319"/>
        <end position="339"/>
    </location>
</feature>
<dbReference type="InterPro" id="IPR027417">
    <property type="entry name" value="P-loop_NTPase"/>
</dbReference>
<dbReference type="InterPro" id="IPR005074">
    <property type="entry name" value="Peptidase_C39"/>
</dbReference>
<dbReference type="SMART" id="SM00382">
    <property type="entry name" value="AAA"/>
    <property type="match status" value="1"/>
</dbReference>
<dbReference type="InterPro" id="IPR039421">
    <property type="entry name" value="Type_1_exporter"/>
</dbReference>
<dbReference type="SUPFAM" id="SSF90123">
    <property type="entry name" value="ABC transporter transmembrane region"/>
    <property type="match status" value="1"/>
</dbReference>
<dbReference type="Pfam" id="PF00664">
    <property type="entry name" value="ABC_membrane"/>
    <property type="match status" value="1"/>
</dbReference>
<dbReference type="EMBL" id="JACHGO010000006">
    <property type="protein sequence ID" value="MBB5144080.1"/>
    <property type="molecule type" value="Genomic_DNA"/>
</dbReference>
<dbReference type="GO" id="GO:0005524">
    <property type="term" value="F:ATP binding"/>
    <property type="evidence" value="ECO:0007669"/>
    <property type="project" value="UniProtKB-KW"/>
</dbReference>
<evidence type="ECO:0000256" key="3">
    <source>
        <dbReference type="ARBA" id="ARBA00022475"/>
    </source>
</evidence>
<dbReference type="InterPro" id="IPR003593">
    <property type="entry name" value="AAA+_ATPase"/>
</dbReference>
<evidence type="ECO:0000313" key="14">
    <source>
        <dbReference type="EMBL" id="MBB5144080.1"/>
    </source>
</evidence>
<keyword evidence="6 14" id="KW-0067">ATP-binding</keyword>
<comment type="caution">
    <text evidence="14">The sequence shown here is derived from an EMBL/GenBank/DDBJ whole genome shotgun (WGS) entry which is preliminary data.</text>
</comment>
<dbReference type="FunFam" id="3.40.50.300:FF:000299">
    <property type="entry name" value="ABC transporter ATP-binding protein/permease"/>
    <property type="match status" value="1"/>
</dbReference>
<dbReference type="PANTHER" id="PTHR24221:SF248">
    <property type="entry name" value="ABC TRANSPORTER TRANSMEMBRANE REGION"/>
    <property type="match status" value="1"/>
</dbReference>
<evidence type="ECO:0000256" key="10">
    <source>
        <dbReference type="SAM" id="Phobius"/>
    </source>
</evidence>
<dbReference type="Gene3D" id="1.20.1560.10">
    <property type="entry name" value="ABC transporter type 1, transmembrane domain"/>
    <property type="match status" value="1"/>
</dbReference>
<dbReference type="SUPFAM" id="SSF52540">
    <property type="entry name" value="P-loop containing nucleoside triphosphate hydrolases"/>
    <property type="match status" value="1"/>
</dbReference>
<dbReference type="GO" id="GO:0016887">
    <property type="term" value="F:ATP hydrolysis activity"/>
    <property type="evidence" value="ECO:0007669"/>
    <property type="project" value="InterPro"/>
</dbReference>
<feature type="transmembrane region" description="Helical" evidence="10">
    <location>
        <begin position="216"/>
        <end position="233"/>
    </location>
</feature>
<evidence type="ECO:0000256" key="4">
    <source>
        <dbReference type="ARBA" id="ARBA00022692"/>
    </source>
</evidence>
<dbReference type="PANTHER" id="PTHR24221">
    <property type="entry name" value="ATP-BINDING CASSETTE SUB-FAMILY B"/>
    <property type="match status" value="1"/>
</dbReference>
<dbReference type="RefSeq" id="WP_183720356.1">
    <property type="nucleotide sequence ID" value="NZ_JACHGO010000006.1"/>
</dbReference>
<dbReference type="CDD" id="cd18587">
    <property type="entry name" value="ABC_6TM_LapB_like"/>
    <property type="match status" value="1"/>
</dbReference>
<feature type="region of interest" description="Disordered" evidence="9">
    <location>
        <begin position="720"/>
        <end position="784"/>
    </location>
</feature>
<dbReference type="AlphaFoldDB" id="A0A7W8FGR4"/>
<keyword evidence="15" id="KW-1185">Reference proteome</keyword>
<sequence length="784" mass="84749">MRQEQKSASDETPKVLADSIPESADHTPSFAHSLRTLLRLLGRPVSLPLLLSGIRGGPSSDSPSACLRSAKRYGLDACIAHRKSLNNISSLVLPCILLLKHGQSCVLLKQDSAANTAEVIFPEGSENPKSVNRQELEEEYVGYAVFGSLTGKLDARARVALPVTKRWFWDVIAHYMPLYKHVIIATILINFLGIAGSLFAMNVYDRVVPNQAEETLWVLASGVLFAYVVDFILRNVRGYFVDLAGRNADVVLSSKLMSKVLSLRMDAKPDSTGALVNNLSGFESLRDFFSSGSLVVLADLPFLIIFLSLIFLIGGPIVFVPLTAVPLMVGIGLLLQMGARRFAATNYMLNMQKNALLTEIVHGLETVKTSRAESRLLHLWEQICDASAETSRISRRYATLTLSVSSGLSQLVSVGVIVWGVYRIMDGAMTMGGLIACNILAGRAMAPLMQLAGMISRLHQSRMALAALNSIMELPTEDPAETDKTDFGLLQPAFTFEHVGFSYPGAKHNSLSDVSFTIRPHEKVGIIGRMGSGKSTVGRLMTGLYTPQEGAVRFGGVDLRQMDAANLRGRIGYLPQDVTLFYGTIRDNIALDDPGIEDQRVLRAAYQAGATEFIRTLPGGLGAPVGEQGFAISGGQRQSVALARALLHDPEVLILDEPTSNMDKATESLLRTRLAKLVEGKTLVLITHRASLLALVNRLIIIDNGRVVADGPRDEVLEAISSQKSQKHKSSASAKNDRNHAEKADKNTGQTAGEGKKTSVEKLAPTSPTAPPEDSFKGGIRGAA</sequence>
<keyword evidence="5" id="KW-0547">Nucleotide-binding</keyword>
<evidence type="ECO:0000259" key="12">
    <source>
        <dbReference type="PROSITE" id="PS50929"/>
    </source>
</evidence>
<evidence type="ECO:0000256" key="5">
    <source>
        <dbReference type="ARBA" id="ARBA00022741"/>
    </source>
</evidence>
<proteinExistence type="predicted"/>
<feature type="compositionally biased region" description="Basic and acidic residues" evidence="9">
    <location>
        <begin position="1"/>
        <end position="13"/>
    </location>
</feature>
<feature type="transmembrane region" description="Helical" evidence="10">
    <location>
        <begin position="397"/>
        <end position="422"/>
    </location>
</feature>
<keyword evidence="4 10" id="KW-0812">Transmembrane</keyword>
<dbReference type="GO" id="GO:0005886">
    <property type="term" value="C:plasma membrane"/>
    <property type="evidence" value="ECO:0007669"/>
    <property type="project" value="UniProtKB-SubCell"/>
</dbReference>
<feature type="transmembrane region" description="Helical" evidence="10">
    <location>
        <begin position="294"/>
        <end position="313"/>
    </location>
</feature>
<dbReference type="PROSITE" id="PS50990">
    <property type="entry name" value="PEPTIDASE_C39"/>
    <property type="match status" value="1"/>
</dbReference>
<feature type="compositionally biased region" description="Basic and acidic residues" evidence="9">
    <location>
        <begin position="735"/>
        <end position="746"/>
    </location>
</feature>
<evidence type="ECO:0000256" key="8">
    <source>
        <dbReference type="ARBA" id="ARBA00023136"/>
    </source>
</evidence>
<reference evidence="14 15" key="1">
    <citation type="submission" date="2020-08" db="EMBL/GenBank/DDBJ databases">
        <title>Genomic Encyclopedia of Type Strains, Phase IV (KMG-IV): sequencing the most valuable type-strain genomes for metagenomic binning, comparative biology and taxonomic classification.</title>
        <authorList>
            <person name="Goeker M."/>
        </authorList>
    </citation>
    <scope>NUCLEOTIDE SEQUENCE [LARGE SCALE GENOMIC DNA]</scope>
    <source>
        <strain evidence="14 15">DSM 11275</strain>
    </source>
</reference>
<evidence type="ECO:0000259" key="11">
    <source>
        <dbReference type="PROSITE" id="PS50893"/>
    </source>
</evidence>
<dbReference type="InterPro" id="IPR036640">
    <property type="entry name" value="ABC1_TM_sf"/>
</dbReference>
<feature type="transmembrane region" description="Helical" evidence="10">
    <location>
        <begin position="182"/>
        <end position="204"/>
    </location>
</feature>
<dbReference type="GO" id="GO:0140359">
    <property type="term" value="F:ABC-type transporter activity"/>
    <property type="evidence" value="ECO:0007669"/>
    <property type="project" value="InterPro"/>
</dbReference>
<feature type="domain" description="ABC transporter" evidence="11">
    <location>
        <begin position="494"/>
        <end position="729"/>
    </location>
</feature>
<evidence type="ECO:0000256" key="6">
    <source>
        <dbReference type="ARBA" id="ARBA00022840"/>
    </source>
</evidence>
<dbReference type="CDD" id="cd03245">
    <property type="entry name" value="ABCC_bacteriocin_exporters"/>
    <property type="match status" value="1"/>
</dbReference>
<name>A0A7W8FGR4_9BACT</name>
<feature type="domain" description="ABC transmembrane type-1" evidence="12">
    <location>
        <begin position="182"/>
        <end position="460"/>
    </location>
</feature>
<keyword evidence="7 10" id="KW-1133">Transmembrane helix</keyword>
<feature type="region of interest" description="Disordered" evidence="9">
    <location>
        <begin position="1"/>
        <end position="23"/>
    </location>
</feature>
<gene>
    <name evidence="14" type="ORF">HNQ38_002188</name>
</gene>
<evidence type="ECO:0000313" key="15">
    <source>
        <dbReference type="Proteomes" id="UP000539075"/>
    </source>
</evidence>
<dbReference type="NCBIfam" id="TIGR03375">
    <property type="entry name" value="type_I_sec_LssB"/>
    <property type="match status" value="1"/>
</dbReference>
<evidence type="ECO:0000256" key="9">
    <source>
        <dbReference type="SAM" id="MobiDB-lite"/>
    </source>
</evidence>
<evidence type="ECO:0000256" key="2">
    <source>
        <dbReference type="ARBA" id="ARBA00022448"/>
    </source>
</evidence>
<dbReference type="Proteomes" id="UP000539075">
    <property type="component" value="Unassembled WGS sequence"/>
</dbReference>
<dbReference type="Gene3D" id="3.40.50.300">
    <property type="entry name" value="P-loop containing nucleotide triphosphate hydrolases"/>
    <property type="match status" value="1"/>
</dbReference>
<comment type="subcellular location">
    <subcellularLocation>
        <location evidence="1">Cell membrane</location>
        <topology evidence="1">Multi-pass membrane protein</topology>
    </subcellularLocation>
</comment>
<keyword evidence="2" id="KW-0813">Transport</keyword>
<dbReference type="Gene3D" id="3.90.70.10">
    <property type="entry name" value="Cysteine proteinases"/>
    <property type="match status" value="1"/>
</dbReference>
<evidence type="ECO:0000259" key="13">
    <source>
        <dbReference type="PROSITE" id="PS50990"/>
    </source>
</evidence>
<organism evidence="14 15">
    <name type="scientific">Desulfovibrio intestinalis</name>
    <dbReference type="NCBI Taxonomy" id="58621"/>
    <lineage>
        <taxon>Bacteria</taxon>
        <taxon>Pseudomonadati</taxon>
        <taxon>Thermodesulfobacteriota</taxon>
        <taxon>Desulfovibrionia</taxon>
        <taxon>Desulfovibrionales</taxon>
        <taxon>Desulfovibrionaceae</taxon>
        <taxon>Desulfovibrio</taxon>
    </lineage>
</organism>
<dbReference type="PROSITE" id="PS50893">
    <property type="entry name" value="ABC_TRANSPORTER_2"/>
    <property type="match status" value="1"/>
</dbReference>
<accession>A0A7W8FGR4</accession>
<dbReference type="GO" id="GO:0006508">
    <property type="term" value="P:proteolysis"/>
    <property type="evidence" value="ECO:0007669"/>
    <property type="project" value="InterPro"/>
</dbReference>
<feature type="domain" description="Peptidase C39" evidence="13">
    <location>
        <begin position="23"/>
        <end position="147"/>
    </location>
</feature>
<dbReference type="InterPro" id="IPR017750">
    <property type="entry name" value="ATPase_T1SS"/>
</dbReference>
<dbReference type="InterPro" id="IPR011527">
    <property type="entry name" value="ABC1_TM_dom"/>
</dbReference>
<dbReference type="Pfam" id="PF00005">
    <property type="entry name" value="ABC_tran"/>
    <property type="match status" value="1"/>
</dbReference>
<evidence type="ECO:0000256" key="7">
    <source>
        <dbReference type="ARBA" id="ARBA00022989"/>
    </source>
</evidence>
<protein>
    <submittedName>
        <fullName evidence="14">ATP-binding cassette subfamily C protein LapB</fullName>
    </submittedName>
</protein>